<sequence>MDNLESQRDGESFLLKLTEIIRNNFDNEQFGVKEAARIFGVSRSHLHRRLKKLTGKSVSQFIRELRLEKAMELLQKDMATVSEIAYSVGFHSPTYFNTCFKERYGFTPGEAKIREHLELERPKFKKTGKEKTIFIVVLGILFLITMFSYINNRSILSKLQKDTPSISPLLSDDSTKSIAVLPFKNWSGDPELEYISDGMTDAVISRISEIKEMDRVVPFTSSVQFKNSEKSMPELAKTLNVFYILEGNFQKQGSQFKINLRLNDGPLNKQIWSGSYSGEWKTNEIFEIQSKVAENVANIMNVKLTERDYDAFTGIPTKSEEAYNYYLLAEYQNNKFNQTSFKNAIPLYEKAFAMDSTFVEPLLGLADIYVTGGAVWGLYGEQEAWRNAKFYLQKASAIDGENVRLSDQLFVGKFYFEWDFEAVEQYISDNYAHKGADNWNEYLFVDYYIKTGKCAYALSELNKLILEDPSFGWLFAIRASVIFFLYSAAEAKKELKHIDPLFLDDMFYLREAAKWYYYFGAYEESRLMLEKLMNSFPDRPPIVAWLNAVHFEMANNRSGVQESLSTLQKHYVKGSSGSPAWFMALYYCHIQEDREVFKWLQKSYDNHEVEMTWLRAEPLLAPYRQDPRYLDLYKKMKFPVPPLSSLD</sequence>
<proteinExistence type="predicted"/>
<dbReference type="Pfam" id="PF12833">
    <property type="entry name" value="HTH_18"/>
    <property type="match status" value="1"/>
</dbReference>
<keyword evidence="2" id="KW-0238">DNA-binding</keyword>
<dbReference type="PROSITE" id="PS01124">
    <property type="entry name" value="HTH_ARAC_FAMILY_2"/>
    <property type="match status" value="1"/>
</dbReference>
<evidence type="ECO:0000313" key="6">
    <source>
        <dbReference type="EMBL" id="ASO07806.1"/>
    </source>
</evidence>
<dbReference type="eggNOG" id="COG5616">
    <property type="taxonomic scope" value="Bacteria"/>
</dbReference>
<dbReference type="KEGG" id="aalg:AREALGSMS7_04405"/>
<dbReference type="SMART" id="SM00342">
    <property type="entry name" value="HTH_ARAC"/>
    <property type="match status" value="1"/>
</dbReference>
<feature type="domain" description="HTH araC/xylS-type" evidence="5">
    <location>
        <begin position="15"/>
        <end position="114"/>
    </location>
</feature>
<dbReference type="eggNOG" id="COG2207">
    <property type="taxonomic scope" value="Bacteria"/>
</dbReference>
<evidence type="ECO:0000313" key="7">
    <source>
        <dbReference type="Proteomes" id="UP000204551"/>
    </source>
</evidence>
<dbReference type="InterPro" id="IPR009057">
    <property type="entry name" value="Homeodomain-like_sf"/>
</dbReference>
<evidence type="ECO:0000256" key="4">
    <source>
        <dbReference type="SAM" id="Phobius"/>
    </source>
</evidence>
<dbReference type="AlphaFoldDB" id="A0A221V359"/>
<dbReference type="PANTHER" id="PTHR43280:SF2">
    <property type="entry name" value="HTH-TYPE TRANSCRIPTIONAL REGULATOR EXSA"/>
    <property type="match status" value="1"/>
</dbReference>
<dbReference type="STRING" id="616991.GCA_000733925_02618"/>
<dbReference type="SUPFAM" id="SSF46689">
    <property type="entry name" value="Homeodomain-like"/>
    <property type="match status" value="2"/>
</dbReference>
<evidence type="ECO:0000256" key="3">
    <source>
        <dbReference type="ARBA" id="ARBA00023163"/>
    </source>
</evidence>
<keyword evidence="1" id="KW-0805">Transcription regulation</keyword>
<dbReference type="InterPro" id="IPR020449">
    <property type="entry name" value="Tscrpt_reg_AraC-type_HTH"/>
</dbReference>
<feature type="transmembrane region" description="Helical" evidence="4">
    <location>
        <begin position="132"/>
        <end position="150"/>
    </location>
</feature>
<dbReference type="Proteomes" id="UP000204551">
    <property type="component" value="Chromosome"/>
</dbReference>
<reference evidence="6 7" key="1">
    <citation type="submission" date="2017-07" db="EMBL/GenBank/DDBJ databases">
        <title>Genome Sequence of Arenibacter algicola Strain SMS7 Isolated from a culture of the Diatom Skeletonema marinoi.</title>
        <authorList>
            <person name="Topel M."/>
            <person name="Pinder M.I.M."/>
            <person name="Johansson O.N."/>
            <person name="Kourtchenko O."/>
            <person name="Godhe A."/>
            <person name="Clarke A.K."/>
        </authorList>
    </citation>
    <scope>NUCLEOTIDE SEQUENCE [LARGE SCALE GENOMIC DNA]</scope>
    <source>
        <strain evidence="6 7">SMS7</strain>
    </source>
</reference>
<evidence type="ECO:0000256" key="1">
    <source>
        <dbReference type="ARBA" id="ARBA00023015"/>
    </source>
</evidence>
<dbReference type="PROSITE" id="PS00041">
    <property type="entry name" value="HTH_ARAC_FAMILY_1"/>
    <property type="match status" value="1"/>
</dbReference>
<name>A0A221V359_9FLAO</name>
<protein>
    <submittedName>
        <fullName evidence="6">HTH-type transcriptional activator Btr</fullName>
    </submittedName>
</protein>
<dbReference type="Gene3D" id="1.10.10.60">
    <property type="entry name" value="Homeodomain-like"/>
    <property type="match status" value="2"/>
</dbReference>
<dbReference type="PANTHER" id="PTHR43280">
    <property type="entry name" value="ARAC-FAMILY TRANSCRIPTIONAL REGULATOR"/>
    <property type="match status" value="1"/>
</dbReference>
<gene>
    <name evidence="6" type="ORF">AREALGSMS7_04405</name>
</gene>
<keyword evidence="4" id="KW-1133">Transmembrane helix</keyword>
<evidence type="ECO:0000259" key="5">
    <source>
        <dbReference type="PROSITE" id="PS01124"/>
    </source>
</evidence>
<accession>A0A221V359</accession>
<dbReference type="InterPro" id="IPR018060">
    <property type="entry name" value="HTH_AraC"/>
</dbReference>
<dbReference type="GO" id="GO:0003700">
    <property type="term" value="F:DNA-binding transcription factor activity"/>
    <property type="evidence" value="ECO:0007669"/>
    <property type="project" value="InterPro"/>
</dbReference>
<keyword evidence="4" id="KW-0812">Transmembrane</keyword>
<dbReference type="EMBL" id="CP022515">
    <property type="protein sequence ID" value="ASO07806.1"/>
    <property type="molecule type" value="Genomic_DNA"/>
</dbReference>
<keyword evidence="3" id="KW-0804">Transcription</keyword>
<dbReference type="Gene3D" id="1.25.40.10">
    <property type="entry name" value="Tetratricopeptide repeat domain"/>
    <property type="match status" value="1"/>
</dbReference>
<dbReference type="PRINTS" id="PR00032">
    <property type="entry name" value="HTHARAC"/>
</dbReference>
<dbReference type="RefSeq" id="WP_093980019.1">
    <property type="nucleotide sequence ID" value="NZ_CP022515.1"/>
</dbReference>
<dbReference type="InterPro" id="IPR011990">
    <property type="entry name" value="TPR-like_helical_dom_sf"/>
</dbReference>
<keyword evidence="4" id="KW-0472">Membrane</keyword>
<evidence type="ECO:0000256" key="2">
    <source>
        <dbReference type="ARBA" id="ARBA00023125"/>
    </source>
</evidence>
<dbReference type="SUPFAM" id="SSF48452">
    <property type="entry name" value="TPR-like"/>
    <property type="match status" value="2"/>
</dbReference>
<dbReference type="InterPro" id="IPR018062">
    <property type="entry name" value="HTH_AraC-typ_CS"/>
</dbReference>
<organism evidence="6 7">
    <name type="scientific">Arenibacter algicola</name>
    <dbReference type="NCBI Taxonomy" id="616991"/>
    <lineage>
        <taxon>Bacteria</taxon>
        <taxon>Pseudomonadati</taxon>
        <taxon>Bacteroidota</taxon>
        <taxon>Flavobacteriia</taxon>
        <taxon>Flavobacteriales</taxon>
        <taxon>Flavobacteriaceae</taxon>
        <taxon>Arenibacter</taxon>
    </lineage>
</organism>
<dbReference type="GO" id="GO:0043565">
    <property type="term" value="F:sequence-specific DNA binding"/>
    <property type="evidence" value="ECO:0007669"/>
    <property type="project" value="InterPro"/>
</dbReference>